<keyword evidence="1" id="KW-0812">Transmembrane</keyword>
<dbReference type="RefSeq" id="XP_021875494.1">
    <property type="nucleotide sequence ID" value="XM_022026082.1"/>
</dbReference>
<keyword evidence="3" id="KW-1185">Reference proteome</keyword>
<dbReference type="InParanoid" id="A0A1Y2G7K4"/>
<dbReference type="Proteomes" id="UP000193648">
    <property type="component" value="Unassembled WGS sequence"/>
</dbReference>
<evidence type="ECO:0000256" key="1">
    <source>
        <dbReference type="SAM" id="Phobius"/>
    </source>
</evidence>
<gene>
    <name evidence="2" type="ORF">BCR41DRAFT_364892</name>
</gene>
<dbReference type="OrthoDB" id="185175at2759"/>
<sequence>MLFTLFSLFLSPLFSLCLLPFAFYDNSLSLSLSLSFPLSLPCTIIFISSFISLHSHSHSIPPSFHMDN</sequence>
<evidence type="ECO:0000313" key="3">
    <source>
        <dbReference type="Proteomes" id="UP000193648"/>
    </source>
</evidence>
<dbReference type="EMBL" id="MCFF01000078">
    <property type="protein sequence ID" value="ORY96067.1"/>
    <property type="molecule type" value="Genomic_DNA"/>
</dbReference>
<keyword evidence="1" id="KW-1133">Transmembrane helix</keyword>
<comment type="caution">
    <text evidence="2">The sequence shown here is derived from an EMBL/GenBank/DDBJ whole genome shotgun (WGS) entry which is preliminary data.</text>
</comment>
<dbReference type="GeneID" id="33567925"/>
<proteinExistence type="predicted"/>
<feature type="transmembrane region" description="Helical" evidence="1">
    <location>
        <begin position="31"/>
        <end position="53"/>
    </location>
</feature>
<accession>A0A1Y2G7K4</accession>
<name>A0A1Y2G7K4_9FUNG</name>
<reference evidence="2 3" key="1">
    <citation type="submission" date="2016-07" db="EMBL/GenBank/DDBJ databases">
        <title>Pervasive Adenine N6-methylation of Active Genes in Fungi.</title>
        <authorList>
            <consortium name="DOE Joint Genome Institute"/>
            <person name="Mondo S.J."/>
            <person name="Dannebaum R.O."/>
            <person name="Kuo R.C."/>
            <person name="Labutti K."/>
            <person name="Haridas S."/>
            <person name="Kuo A."/>
            <person name="Salamov A."/>
            <person name="Ahrendt S.R."/>
            <person name="Lipzen A."/>
            <person name="Sullivan W."/>
            <person name="Andreopoulos W.B."/>
            <person name="Clum A."/>
            <person name="Lindquist E."/>
            <person name="Daum C."/>
            <person name="Ramamoorthy G.K."/>
            <person name="Gryganskyi A."/>
            <person name="Culley D."/>
            <person name="Magnuson J.K."/>
            <person name="James T.Y."/>
            <person name="O'Malley M.A."/>
            <person name="Stajich J.E."/>
            <person name="Spatafora J.W."/>
            <person name="Visel A."/>
            <person name="Grigoriev I.V."/>
        </authorList>
    </citation>
    <scope>NUCLEOTIDE SEQUENCE [LARGE SCALE GENOMIC DNA]</scope>
    <source>
        <strain evidence="2 3">NRRL 3116</strain>
    </source>
</reference>
<keyword evidence="1" id="KW-0472">Membrane</keyword>
<evidence type="ECO:0000313" key="2">
    <source>
        <dbReference type="EMBL" id="ORY96067.1"/>
    </source>
</evidence>
<dbReference type="AlphaFoldDB" id="A0A1Y2G7K4"/>
<organism evidence="2 3">
    <name type="scientific">Lobosporangium transversale</name>
    <dbReference type="NCBI Taxonomy" id="64571"/>
    <lineage>
        <taxon>Eukaryota</taxon>
        <taxon>Fungi</taxon>
        <taxon>Fungi incertae sedis</taxon>
        <taxon>Mucoromycota</taxon>
        <taxon>Mortierellomycotina</taxon>
        <taxon>Mortierellomycetes</taxon>
        <taxon>Mortierellales</taxon>
        <taxon>Mortierellaceae</taxon>
        <taxon>Lobosporangium</taxon>
    </lineage>
</organism>
<protein>
    <submittedName>
        <fullName evidence="2">Uncharacterized protein</fullName>
    </submittedName>
</protein>